<protein>
    <recommendedName>
        <fullName evidence="6">Fatty acid hydroxylase domain-containing protein</fullName>
    </recommendedName>
</protein>
<dbReference type="Proteomes" id="UP000780801">
    <property type="component" value="Unassembled WGS sequence"/>
</dbReference>
<evidence type="ECO:0000256" key="4">
    <source>
        <dbReference type="ARBA" id="ARBA00023136"/>
    </source>
</evidence>
<name>A0A9P6KEB8_9FUNG</name>
<keyword evidence="3 5" id="KW-1133">Transmembrane helix</keyword>
<dbReference type="GO" id="GO:0016491">
    <property type="term" value="F:oxidoreductase activity"/>
    <property type="evidence" value="ECO:0007669"/>
    <property type="project" value="InterPro"/>
</dbReference>
<keyword evidence="2 5" id="KW-0812">Transmembrane</keyword>
<dbReference type="EMBL" id="JAABOA010001346">
    <property type="protein sequence ID" value="KAF9581738.1"/>
    <property type="molecule type" value="Genomic_DNA"/>
</dbReference>
<dbReference type="Pfam" id="PF04116">
    <property type="entry name" value="FA_hydroxylase"/>
    <property type="match status" value="1"/>
</dbReference>
<proteinExistence type="predicted"/>
<dbReference type="GO" id="GO:0005506">
    <property type="term" value="F:iron ion binding"/>
    <property type="evidence" value="ECO:0007669"/>
    <property type="project" value="InterPro"/>
</dbReference>
<feature type="transmembrane region" description="Helical" evidence="5">
    <location>
        <begin position="54"/>
        <end position="72"/>
    </location>
</feature>
<evidence type="ECO:0000259" key="6">
    <source>
        <dbReference type="Pfam" id="PF04116"/>
    </source>
</evidence>
<dbReference type="GO" id="GO:0016020">
    <property type="term" value="C:membrane"/>
    <property type="evidence" value="ECO:0007669"/>
    <property type="project" value="UniProtKB-SubCell"/>
</dbReference>
<evidence type="ECO:0000256" key="5">
    <source>
        <dbReference type="SAM" id="Phobius"/>
    </source>
</evidence>
<organism evidence="7 8">
    <name type="scientific">Lunasporangiospora selenospora</name>
    <dbReference type="NCBI Taxonomy" id="979761"/>
    <lineage>
        <taxon>Eukaryota</taxon>
        <taxon>Fungi</taxon>
        <taxon>Fungi incertae sedis</taxon>
        <taxon>Mucoromycota</taxon>
        <taxon>Mortierellomycotina</taxon>
        <taxon>Mortierellomycetes</taxon>
        <taxon>Mortierellales</taxon>
        <taxon>Mortierellaceae</taxon>
        <taxon>Lunasporangiospora</taxon>
    </lineage>
</organism>
<evidence type="ECO:0000313" key="7">
    <source>
        <dbReference type="EMBL" id="KAF9581738.1"/>
    </source>
</evidence>
<evidence type="ECO:0000256" key="2">
    <source>
        <dbReference type="ARBA" id="ARBA00022692"/>
    </source>
</evidence>
<gene>
    <name evidence="7" type="ORF">BGW38_001137</name>
</gene>
<dbReference type="InterPro" id="IPR050307">
    <property type="entry name" value="Sterol_Desaturase_Related"/>
</dbReference>
<dbReference type="PANTHER" id="PTHR11863">
    <property type="entry name" value="STEROL DESATURASE"/>
    <property type="match status" value="1"/>
</dbReference>
<dbReference type="OrthoDB" id="408954at2759"/>
<comment type="subcellular location">
    <subcellularLocation>
        <location evidence="1">Membrane</location>
    </subcellularLocation>
</comment>
<keyword evidence="8" id="KW-1185">Reference proteome</keyword>
<dbReference type="AlphaFoldDB" id="A0A9P6KEB8"/>
<accession>A0A9P6KEB8</accession>
<feature type="domain" description="Fatty acid hydroxylase" evidence="6">
    <location>
        <begin position="186"/>
        <end position="307"/>
    </location>
</feature>
<dbReference type="InterPro" id="IPR006694">
    <property type="entry name" value="Fatty_acid_hydroxylase"/>
</dbReference>
<dbReference type="GO" id="GO:0008610">
    <property type="term" value="P:lipid biosynthetic process"/>
    <property type="evidence" value="ECO:0007669"/>
    <property type="project" value="InterPro"/>
</dbReference>
<sequence>MSDSVSASASAPVVTLRASEEVKYKNNDPEQTPVPDEFGPTIQHIKAPFEIGDVFLYTVFIGLFFGGLHLYGEEFWSHILATYSRPEIILGGSLIVSQVGFWFWVSLLAVLDLCHFPKSFWRYKIQPQKVPTWDWYTDAFWVALQNQFLVGAPAGLLLYKALEWRGNPIGMELPTIWDLARESIGFLIIEELGFYYGHRLLHHPRLYKRFHKKHHLFTAPIGIAAIYCHPLEHLMCNITPLLLGPVVMKSHILTLWLWITIGQTNAINSHCGFHLPLFPSPLAHDYHHEVFNKNFGTVGFLDWFHDTYGSRELTNEKKMQRDAIAKAKKN</sequence>
<evidence type="ECO:0000313" key="8">
    <source>
        <dbReference type="Proteomes" id="UP000780801"/>
    </source>
</evidence>
<evidence type="ECO:0000256" key="1">
    <source>
        <dbReference type="ARBA" id="ARBA00004370"/>
    </source>
</evidence>
<evidence type="ECO:0000256" key="3">
    <source>
        <dbReference type="ARBA" id="ARBA00022989"/>
    </source>
</evidence>
<keyword evidence="4 5" id="KW-0472">Membrane</keyword>
<comment type="caution">
    <text evidence="7">The sequence shown here is derived from an EMBL/GenBank/DDBJ whole genome shotgun (WGS) entry which is preliminary data.</text>
</comment>
<feature type="transmembrane region" description="Helical" evidence="5">
    <location>
        <begin position="92"/>
        <end position="114"/>
    </location>
</feature>
<reference evidence="7" key="1">
    <citation type="journal article" date="2020" name="Fungal Divers.">
        <title>Resolving the Mortierellaceae phylogeny through synthesis of multi-gene phylogenetics and phylogenomics.</title>
        <authorList>
            <person name="Vandepol N."/>
            <person name="Liber J."/>
            <person name="Desiro A."/>
            <person name="Na H."/>
            <person name="Kennedy M."/>
            <person name="Barry K."/>
            <person name="Grigoriev I.V."/>
            <person name="Miller A.N."/>
            <person name="O'Donnell K."/>
            <person name="Stajich J.E."/>
            <person name="Bonito G."/>
        </authorList>
    </citation>
    <scope>NUCLEOTIDE SEQUENCE</scope>
    <source>
        <strain evidence="7">KOD1015</strain>
    </source>
</reference>